<feature type="compositionally biased region" description="Basic residues" evidence="1">
    <location>
        <begin position="81"/>
        <end position="91"/>
    </location>
</feature>
<feature type="compositionally biased region" description="Polar residues" evidence="1">
    <location>
        <begin position="43"/>
        <end position="57"/>
    </location>
</feature>
<evidence type="ECO:0000256" key="1">
    <source>
        <dbReference type="SAM" id="MobiDB-lite"/>
    </source>
</evidence>
<reference evidence="2 3" key="1">
    <citation type="journal article" date="2014" name="Genome Biol. Evol.">
        <title>The genome of the myxosporean Thelohanellus kitauei shows adaptations to nutrient acquisition within its fish host.</title>
        <authorList>
            <person name="Yang Y."/>
            <person name="Xiong J."/>
            <person name="Zhou Z."/>
            <person name="Huo F."/>
            <person name="Miao W."/>
            <person name="Ran C."/>
            <person name="Liu Y."/>
            <person name="Zhang J."/>
            <person name="Feng J."/>
            <person name="Wang M."/>
            <person name="Wang M."/>
            <person name="Wang L."/>
            <person name="Yao B."/>
        </authorList>
    </citation>
    <scope>NUCLEOTIDE SEQUENCE [LARGE SCALE GENOMIC DNA]</scope>
    <source>
        <strain evidence="2">Wuqing</strain>
    </source>
</reference>
<evidence type="ECO:0000313" key="3">
    <source>
        <dbReference type="Proteomes" id="UP000031668"/>
    </source>
</evidence>
<comment type="caution">
    <text evidence="2">The sequence shown here is derived from an EMBL/GenBank/DDBJ whole genome shotgun (WGS) entry which is preliminary data.</text>
</comment>
<feature type="region of interest" description="Disordered" evidence="1">
    <location>
        <begin position="41"/>
        <end position="136"/>
    </location>
</feature>
<dbReference type="AlphaFoldDB" id="A0A0C2JCF0"/>
<name>A0A0C2JCF0_THEKT</name>
<dbReference type="EMBL" id="JWZT01003426">
    <property type="protein sequence ID" value="KII66863.1"/>
    <property type="molecule type" value="Genomic_DNA"/>
</dbReference>
<evidence type="ECO:0000313" key="2">
    <source>
        <dbReference type="EMBL" id="KII66863.1"/>
    </source>
</evidence>
<accession>A0A0C2JCF0</accession>
<organism evidence="2 3">
    <name type="scientific">Thelohanellus kitauei</name>
    <name type="common">Myxosporean</name>
    <dbReference type="NCBI Taxonomy" id="669202"/>
    <lineage>
        <taxon>Eukaryota</taxon>
        <taxon>Metazoa</taxon>
        <taxon>Cnidaria</taxon>
        <taxon>Myxozoa</taxon>
        <taxon>Myxosporea</taxon>
        <taxon>Bivalvulida</taxon>
        <taxon>Platysporina</taxon>
        <taxon>Myxobolidae</taxon>
        <taxon>Thelohanellus</taxon>
    </lineage>
</organism>
<proteinExistence type="predicted"/>
<dbReference type="Proteomes" id="UP000031668">
    <property type="component" value="Unassembled WGS sequence"/>
</dbReference>
<feature type="compositionally biased region" description="Polar residues" evidence="1">
    <location>
        <begin position="99"/>
        <end position="108"/>
    </location>
</feature>
<protein>
    <submittedName>
        <fullName evidence="2">Uncharacterized protein</fullName>
    </submittedName>
</protein>
<keyword evidence="3" id="KW-1185">Reference proteome</keyword>
<gene>
    <name evidence="2" type="ORF">RF11_04165</name>
</gene>
<sequence length="164" mass="17834">MPDDNLSGVTLLEVFAATLTYARSVADSALNPKRMASIGIRKSSLSQPAGSTGTSKQLAKGGQIPGRPLQRAEYYTDSCPRGHRPIRRQQIKIRPGSQGHRTWSSTKQIWRATGRKDGRTKTPSKLNPTKACSRHRQRLDSYAKIVATRAMSVESPGAKGSTSS</sequence>